<proteinExistence type="predicted"/>
<feature type="transmembrane region" description="Helical" evidence="6">
    <location>
        <begin position="259"/>
        <end position="278"/>
    </location>
</feature>
<evidence type="ECO:0000313" key="8">
    <source>
        <dbReference type="EMBL" id="MDR7377048.1"/>
    </source>
</evidence>
<keyword evidence="6" id="KW-1133">Transmembrane helix</keyword>
<keyword evidence="6" id="KW-0812">Transmembrane</keyword>
<protein>
    <recommendedName>
        <fullName evidence="2">histidine kinase</fullName>
        <ecNumber evidence="2">2.7.13.3</ecNumber>
    </recommendedName>
</protein>
<keyword evidence="6" id="KW-0472">Membrane</keyword>
<dbReference type="Proteomes" id="UP001180487">
    <property type="component" value="Unassembled WGS sequence"/>
</dbReference>
<dbReference type="EC" id="2.7.13.3" evidence="2"/>
<feature type="transmembrane region" description="Helical" evidence="6">
    <location>
        <begin position="290"/>
        <end position="309"/>
    </location>
</feature>
<keyword evidence="9" id="KW-1185">Reference proteome</keyword>
<dbReference type="PANTHER" id="PTHR24421:SF10">
    <property type="entry name" value="NITRATE_NITRITE SENSOR PROTEIN NARQ"/>
    <property type="match status" value="1"/>
</dbReference>
<evidence type="ECO:0000313" key="9">
    <source>
        <dbReference type="Proteomes" id="UP001180487"/>
    </source>
</evidence>
<keyword evidence="5" id="KW-0902">Two-component regulatory system</keyword>
<feature type="transmembrane region" description="Helical" evidence="6">
    <location>
        <begin position="229"/>
        <end position="247"/>
    </location>
</feature>
<evidence type="ECO:0000256" key="4">
    <source>
        <dbReference type="ARBA" id="ARBA00022777"/>
    </source>
</evidence>
<evidence type="ECO:0000256" key="3">
    <source>
        <dbReference type="ARBA" id="ARBA00022679"/>
    </source>
</evidence>
<sequence length="638" mass="70262">MKPGFKAYFFLSLLFAVLAGLAGGLVLWLEIGRSAPTTLHLQAAQLTSGPGGSFAPLPPKLDTALPTDWQTVALPYTWPQSLELQTGAPPRVTWLQVRLDGLPATRGGLVLYLPRWQTIGRIAVYGDDQLLYRSVGDVVWNGFNHPLWVPLDGNGMGPRPQLLRLRIDSLANAGGTVSSLWVGEAADLQPRYRLRRMLQTGVAEVMGMAFLGLGGFALAVWLLRRERTYLLFALFTLLWVLRSQRYLVGLEPLGMSSAWFGWMSINSGNALLVTWYAFMTTLVPTAPRWLLRALLGLLLLSSAVTLPLITNPAWIAALAPLPYLVTNLAGIPATLLMAWAAWRHGGREGLVAASIGLMHAPVAWHDWAMQSYLVDPEHIYAWPFSTMARIGMFLYVILNRYVGALATAEQSNAVLAQRLRTREAELAESYEQLRSVQQRELLSQERHRLMQDIHDGMGSQLMSALKVAESGGLSEAQMALVLRECIDDLKLTVDSLESVEADLLLLLATLRYRLAPRLQGSGLRLRWEVADVPALDWLDPRSALHVLRILQEGISNILQHAGATELRVATGEADGGVYVLLEDNGQGFRAHPSGEVGRGLSNMARRAHAIGGQVAWDTVPGGTRFRLWLPLRRLEAVA</sequence>
<evidence type="ECO:0000256" key="2">
    <source>
        <dbReference type="ARBA" id="ARBA00012438"/>
    </source>
</evidence>
<dbReference type="SMART" id="SM00387">
    <property type="entry name" value="HATPase_c"/>
    <property type="match status" value="1"/>
</dbReference>
<organism evidence="8 9">
    <name type="scientific">Rhodoferax ferrireducens</name>
    <dbReference type="NCBI Taxonomy" id="192843"/>
    <lineage>
        <taxon>Bacteria</taxon>
        <taxon>Pseudomonadati</taxon>
        <taxon>Pseudomonadota</taxon>
        <taxon>Betaproteobacteria</taxon>
        <taxon>Burkholderiales</taxon>
        <taxon>Comamonadaceae</taxon>
        <taxon>Rhodoferax</taxon>
    </lineage>
</organism>
<evidence type="ECO:0000256" key="6">
    <source>
        <dbReference type="SAM" id="Phobius"/>
    </source>
</evidence>
<feature type="domain" description="Histidine kinase/HSP90-like ATPase" evidence="7">
    <location>
        <begin position="541"/>
        <end position="633"/>
    </location>
</feature>
<dbReference type="RefSeq" id="WP_310372438.1">
    <property type="nucleotide sequence ID" value="NZ_JAVDXT010000001.1"/>
</dbReference>
<gene>
    <name evidence="8" type="ORF">J2X19_001706</name>
</gene>
<dbReference type="InterPro" id="IPR050482">
    <property type="entry name" value="Sensor_HK_TwoCompSys"/>
</dbReference>
<dbReference type="InterPro" id="IPR036890">
    <property type="entry name" value="HATPase_C_sf"/>
</dbReference>
<keyword evidence="4 8" id="KW-0418">Kinase</keyword>
<feature type="transmembrane region" description="Helical" evidence="6">
    <location>
        <begin position="349"/>
        <end position="367"/>
    </location>
</feature>
<feature type="transmembrane region" description="Helical" evidence="6">
    <location>
        <begin position="379"/>
        <end position="398"/>
    </location>
</feature>
<evidence type="ECO:0000256" key="1">
    <source>
        <dbReference type="ARBA" id="ARBA00000085"/>
    </source>
</evidence>
<name>A0ABU2C6S4_9BURK</name>
<accession>A0ABU2C6S4</accession>
<dbReference type="InterPro" id="IPR003594">
    <property type="entry name" value="HATPase_dom"/>
</dbReference>
<feature type="transmembrane region" description="Helical" evidence="6">
    <location>
        <begin position="201"/>
        <end position="222"/>
    </location>
</feature>
<feature type="transmembrane region" description="Helical" evidence="6">
    <location>
        <begin position="321"/>
        <end position="342"/>
    </location>
</feature>
<reference evidence="8 9" key="1">
    <citation type="submission" date="2023-07" db="EMBL/GenBank/DDBJ databases">
        <title>Sorghum-associated microbial communities from plants grown in Nebraska, USA.</title>
        <authorList>
            <person name="Schachtman D."/>
        </authorList>
    </citation>
    <scope>NUCLEOTIDE SEQUENCE [LARGE SCALE GENOMIC DNA]</scope>
    <source>
        <strain evidence="8 9">BE313</strain>
    </source>
</reference>
<dbReference type="SUPFAM" id="SSF55874">
    <property type="entry name" value="ATPase domain of HSP90 chaperone/DNA topoisomerase II/histidine kinase"/>
    <property type="match status" value="1"/>
</dbReference>
<comment type="caution">
    <text evidence="8">The sequence shown here is derived from an EMBL/GenBank/DDBJ whole genome shotgun (WGS) entry which is preliminary data.</text>
</comment>
<dbReference type="GO" id="GO:0016301">
    <property type="term" value="F:kinase activity"/>
    <property type="evidence" value="ECO:0007669"/>
    <property type="project" value="UniProtKB-KW"/>
</dbReference>
<dbReference type="Pfam" id="PF02518">
    <property type="entry name" value="HATPase_c"/>
    <property type="match status" value="1"/>
</dbReference>
<keyword evidence="3" id="KW-0808">Transferase</keyword>
<comment type="catalytic activity">
    <reaction evidence="1">
        <text>ATP + protein L-histidine = ADP + protein N-phospho-L-histidine.</text>
        <dbReference type="EC" id="2.7.13.3"/>
    </reaction>
</comment>
<dbReference type="EMBL" id="JAVDXT010000001">
    <property type="protein sequence ID" value="MDR7377048.1"/>
    <property type="molecule type" value="Genomic_DNA"/>
</dbReference>
<dbReference type="Gene3D" id="3.30.565.10">
    <property type="entry name" value="Histidine kinase-like ATPase, C-terminal domain"/>
    <property type="match status" value="1"/>
</dbReference>
<feature type="transmembrane region" description="Helical" evidence="6">
    <location>
        <begin position="7"/>
        <end position="29"/>
    </location>
</feature>
<evidence type="ECO:0000256" key="5">
    <source>
        <dbReference type="ARBA" id="ARBA00023012"/>
    </source>
</evidence>
<dbReference type="PANTHER" id="PTHR24421">
    <property type="entry name" value="NITRATE/NITRITE SENSOR PROTEIN NARX-RELATED"/>
    <property type="match status" value="1"/>
</dbReference>
<evidence type="ECO:0000259" key="7">
    <source>
        <dbReference type="SMART" id="SM00387"/>
    </source>
</evidence>
<dbReference type="CDD" id="cd16917">
    <property type="entry name" value="HATPase_UhpB-NarQ-NarX-like"/>
    <property type="match status" value="1"/>
</dbReference>